<feature type="domain" description="ABC-2 type transporter transmembrane" evidence="7">
    <location>
        <begin position="53"/>
        <end position="233"/>
    </location>
</feature>
<accession>A0A382IEB2</accession>
<evidence type="ECO:0000256" key="6">
    <source>
        <dbReference type="SAM" id="Phobius"/>
    </source>
</evidence>
<organism evidence="8">
    <name type="scientific">marine metagenome</name>
    <dbReference type="NCBI Taxonomy" id="408172"/>
    <lineage>
        <taxon>unclassified sequences</taxon>
        <taxon>metagenomes</taxon>
        <taxon>ecological metagenomes</taxon>
    </lineage>
</organism>
<evidence type="ECO:0000313" key="8">
    <source>
        <dbReference type="EMBL" id="SVB97619.1"/>
    </source>
</evidence>
<feature type="transmembrane region" description="Helical" evidence="6">
    <location>
        <begin position="60"/>
        <end position="79"/>
    </location>
</feature>
<dbReference type="AlphaFoldDB" id="A0A382IEB2"/>
<dbReference type="EMBL" id="UINC01066674">
    <property type="protein sequence ID" value="SVB97619.1"/>
    <property type="molecule type" value="Genomic_DNA"/>
</dbReference>
<dbReference type="PANTHER" id="PTHR30294">
    <property type="entry name" value="MEMBRANE COMPONENT OF ABC TRANSPORTER YHHJ-RELATED"/>
    <property type="match status" value="1"/>
</dbReference>
<dbReference type="GO" id="GO:0140359">
    <property type="term" value="F:ABC-type transporter activity"/>
    <property type="evidence" value="ECO:0007669"/>
    <property type="project" value="InterPro"/>
</dbReference>
<evidence type="ECO:0000256" key="1">
    <source>
        <dbReference type="ARBA" id="ARBA00004651"/>
    </source>
</evidence>
<dbReference type="InterPro" id="IPR051449">
    <property type="entry name" value="ABC-2_transporter_component"/>
</dbReference>
<dbReference type="InterPro" id="IPR013525">
    <property type="entry name" value="ABC2_TM"/>
</dbReference>
<sequence length="242" mass="27371">MKNIPTIAAKEIYTYFVSPIAYFVLVIFSGLSGFFFYAILQRAIVRQELSTAVMQILFRNYVSVTLLFFTPAVTMRLFAEEKRSGTIELLRTSPVKDIEIVLGKFCASFILYLAMLATTLFYPFLILPFGKVDIGQMISAYTGMILLGAAFLSFGLMVSSMTRNQIVSALTSFGVLLIFWIISSFADRAGSLNGFFKYISLTEHLNDFTRGVIVVKDIIYYLSFTFICVFLTIKSIESEKWK</sequence>
<feature type="transmembrane region" description="Helical" evidence="6">
    <location>
        <begin position="12"/>
        <end position="40"/>
    </location>
</feature>
<evidence type="ECO:0000259" key="7">
    <source>
        <dbReference type="Pfam" id="PF12698"/>
    </source>
</evidence>
<reference evidence="8" key="1">
    <citation type="submission" date="2018-05" db="EMBL/GenBank/DDBJ databases">
        <authorList>
            <person name="Lanie J.A."/>
            <person name="Ng W.-L."/>
            <person name="Kazmierczak K.M."/>
            <person name="Andrzejewski T.M."/>
            <person name="Davidsen T.M."/>
            <person name="Wayne K.J."/>
            <person name="Tettelin H."/>
            <person name="Glass J.I."/>
            <person name="Rusch D."/>
            <person name="Podicherti R."/>
            <person name="Tsui H.-C.T."/>
            <person name="Winkler M.E."/>
        </authorList>
    </citation>
    <scope>NUCLEOTIDE SEQUENCE</scope>
</reference>
<evidence type="ECO:0000256" key="2">
    <source>
        <dbReference type="ARBA" id="ARBA00022475"/>
    </source>
</evidence>
<evidence type="ECO:0000256" key="5">
    <source>
        <dbReference type="ARBA" id="ARBA00023136"/>
    </source>
</evidence>
<keyword evidence="3 6" id="KW-0812">Transmembrane</keyword>
<proteinExistence type="predicted"/>
<dbReference type="GO" id="GO:0005886">
    <property type="term" value="C:plasma membrane"/>
    <property type="evidence" value="ECO:0007669"/>
    <property type="project" value="UniProtKB-SubCell"/>
</dbReference>
<evidence type="ECO:0000256" key="3">
    <source>
        <dbReference type="ARBA" id="ARBA00022692"/>
    </source>
</evidence>
<gene>
    <name evidence="8" type="ORF">METZ01_LOCUS250473</name>
</gene>
<evidence type="ECO:0000256" key="4">
    <source>
        <dbReference type="ARBA" id="ARBA00022989"/>
    </source>
</evidence>
<keyword evidence="5 6" id="KW-0472">Membrane</keyword>
<protein>
    <recommendedName>
        <fullName evidence="7">ABC-2 type transporter transmembrane domain-containing protein</fullName>
    </recommendedName>
</protein>
<dbReference type="Pfam" id="PF12698">
    <property type="entry name" value="ABC2_membrane_3"/>
    <property type="match status" value="1"/>
</dbReference>
<feature type="transmembrane region" description="Helical" evidence="6">
    <location>
        <begin position="100"/>
        <end position="126"/>
    </location>
</feature>
<feature type="transmembrane region" description="Helical" evidence="6">
    <location>
        <begin position="166"/>
        <end position="186"/>
    </location>
</feature>
<comment type="subcellular location">
    <subcellularLocation>
        <location evidence="1">Cell membrane</location>
        <topology evidence="1">Multi-pass membrane protein</topology>
    </subcellularLocation>
</comment>
<feature type="transmembrane region" description="Helical" evidence="6">
    <location>
        <begin position="218"/>
        <end position="236"/>
    </location>
</feature>
<keyword evidence="4 6" id="KW-1133">Transmembrane helix</keyword>
<name>A0A382IEB2_9ZZZZ</name>
<dbReference type="PANTHER" id="PTHR30294:SF29">
    <property type="entry name" value="MULTIDRUG ABC TRANSPORTER PERMEASE YBHS-RELATED"/>
    <property type="match status" value="1"/>
</dbReference>
<feature type="transmembrane region" description="Helical" evidence="6">
    <location>
        <begin position="138"/>
        <end position="159"/>
    </location>
</feature>
<keyword evidence="2" id="KW-1003">Cell membrane</keyword>